<proteinExistence type="inferred from homology"/>
<dbReference type="GO" id="GO:0046933">
    <property type="term" value="F:proton-transporting ATP synthase activity, rotational mechanism"/>
    <property type="evidence" value="ECO:0007669"/>
    <property type="project" value="UniProtKB-UniRule"/>
</dbReference>
<evidence type="ECO:0000256" key="2">
    <source>
        <dbReference type="ARBA" id="ARBA00022547"/>
    </source>
</evidence>
<dbReference type="GO" id="GO:0045259">
    <property type="term" value="C:proton-transporting ATP synthase complex"/>
    <property type="evidence" value="ECO:0007669"/>
    <property type="project" value="UniProtKB-KW"/>
</dbReference>
<keyword evidence="6 11" id="KW-0406">Ion transport</keyword>
<keyword evidence="13" id="KW-0175">Coiled coil</keyword>
<evidence type="ECO:0000256" key="7">
    <source>
        <dbReference type="ARBA" id="ARBA00023136"/>
    </source>
</evidence>
<evidence type="ECO:0000256" key="9">
    <source>
        <dbReference type="ARBA" id="ARBA00025198"/>
    </source>
</evidence>
<keyword evidence="7 11" id="KW-0472">Membrane</keyword>
<dbReference type="RefSeq" id="WP_073298381.1">
    <property type="nucleotide sequence ID" value="NZ_FQUF01000027.1"/>
</dbReference>
<feature type="coiled-coil region" evidence="13">
    <location>
        <begin position="41"/>
        <end position="97"/>
    </location>
</feature>
<protein>
    <recommendedName>
        <fullName evidence="11">ATP synthase subunit b</fullName>
    </recommendedName>
    <alternativeName>
        <fullName evidence="11">ATP synthase F(0) sector subunit b</fullName>
    </alternativeName>
    <alternativeName>
        <fullName evidence="11">ATPase subunit I</fullName>
    </alternativeName>
    <alternativeName>
        <fullName evidence="11">F-type ATPase subunit b</fullName>
        <shortName evidence="11">F-ATPase subunit b</shortName>
    </alternativeName>
</protein>
<evidence type="ECO:0000313" key="14">
    <source>
        <dbReference type="EMBL" id="SHF02807.1"/>
    </source>
</evidence>
<dbReference type="CDD" id="cd06503">
    <property type="entry name" value="ATP-synt_Fo_b"/>
    <property type="match status" value="1"/>
</dbReference>
<dbReference type="AlphaFoldDB" id="A0A1M4YAH2"/>
<keyword evidence="4 11" id="KW-0375">Hydrogen ion transport</keyword>
<dbReference type="GO" id="GO:0005886">
    <property type="term" value="C:plasma membrane"/>
    <property type="evidence" value="ECO:0007669"/>
    <property type="project" value="UniProtKB-SubCell"/>
</dbReference>
<keyword evidence="15" id="KW-1185">Reference proteome</keyword>
<dbReference type="GO" id="GO:0012505">
    <property type="term" value="C:endomembrane system"/>
    <property type="evidence" value="ECO:0007669"/>
    <property type="project" value="UniProtKB-SubCell"/>
</dbReference>
<dbReference type="Pfam" id="PF00430">
    <property type="entry name" value="ATP-synt_B"/>
    <property type="match status" value="1"/>
</dbReference>
<gene>
    <name evidence="11" type="primary">atpF</name>
    <name evidence="14" type="ORF">SAMN02745249_01649</name>
</gene>
<keyword evidence="11" id="KW-1003">Cell membrane</keyword>
<sequence length="170" mass="20129">MIDIAEKLFPNLLTLLVQLAATGIIYLLYRKYLHQPVMNYLDKQAEELNEAQNYAKTVEEEAQVKTQALEKEHQEEVERLKRAQQAMEVEARKEREKIIEQATHEKELMLEQAHNEIEIQRANLIAEVEDYLLDVALNLTERTLENYDYDETEIYHSLEVELEQMNNETH</sequence>
<dbReference type="EMBL" id="FQUF01000027">
    <property type="protein sequence ID" value="SHF02807.1"/>
    <property type="molecule type" value="Genomic_DNA"/>
</dbReference>
<keyword evidence="2 11" id="KW-0138">CF(0)</keyword>
<name>A0A1M4YAH2_9LACT</name>
<comment type="subcellular location">
    <subcellularLocation>
        <location evidence="11">Cell membrane</location>
        <topology evidence="11">Single-pass membrane protein</topology>
    </subcellularLocation>
    <subcellularLocation>
        <location evidence="10">Endomembrane system</location>
        <topology evidence="10">Single-pass membrane protein</topology>
    </subcellularLocation>
</comment>
<evidence type="ECO:0000256" key="10">
    <source>
        <dbReference type="ARBA" id="ARBA00037847"/>
    </source>
</evidence>
<comment type="function">
    <text evidence="11">Component of the F(0) channel, it forms part of the peripheral stalk, linking F(1) to F(0).</text>
</comment>
<evidence type="ECO:0000256" key="12">
    <source>
        <dbReference type="RuleBase" id="RU003848"/>
    </source>
</evidence>
<keyword evidence="8 11" id="KW-0066">ATP synthesis</keyword>
<organism evidence="14 15">
    <name type="scientific">Atopostipes suicloacalis DSM 15692</name>
    <dbReference type="NCBI Taxonomy" id="1121025"/>
    <lineage>
        <taxon>Bacteria</taxon>
        <taxon>Bacillati</taxon>
        <taxon>Bacillota</taxon>
        <taxon>Bacilli</taxon>
        <taxon>Lactobacillales</taxon>
        <taxon>Carnobacteriaceae</taxon>
        <taxon>Atopostipes</taxon>
    </lineage>
</organism>
<comment type="function">
    <text evidence="9 11">F(1)F(0) ATP synthase produces ATP from ADP in the presence of a proton or sodium gradient. F-type ATPases consist of two structural domains, F(1) containing the extramembraneous catalytic core and F(0) containing the membrane proton channel, linked together by a central stalk and a peripheral stalk. During catalysis, ATP synthesis in the catalytic domain of F(1) is coupled via a rotary mechanism of the central stalk subunits to proton translocation.</text>
</comment>
<dbReference type="OrthoDB" id="1653939at2"/>
<keyword evidence="3 11" id="KW-0812">Transmembrane</keyword>
<evidence type="ECO:0000256" key="6">
    <source>
        <dbReference type="ARBA" id="ARBA00023065"/>
    </source>
</evidence>
<keyword evidence="1 11" id="KW-0813">Transport</keyword>
<keyword evidence="5 11" id="KW-1133">Transmembrane helix</keyword>
<dbReference type="Proteomes" id="UP000184128">
    <property type="component" value="Unassembled WGS sequence"/>
</dbReference>
<comment type="subunit">
    <text evidence="11">F-type ATPases have 2 components, F(1) - the catalytic core - and F(0) - the membrane proton channel. F(1) has five subunits: alpha(3), beta(3), gamma(1), delta(1), epsilon(1). F(0) has three main subunits: a(1), b(2) and c(10-14). The alpha and beta chains form an alternating ring which encloses part of the gamma chain. F(1) is attached to F(0) by a central stalk formed by the gamma and epsilon chains, while a peripheral stalk is formed by the delta and b chains.</text>
</comment>
<dbReference type="HAMAP" id="MF_01398">
    <property type="entry name" value="ATP_synth_b_bprime"/>
    <property type="match status" value="1"/>
</dbReference>
<evidence type="ECO:0000256" key="11">
    <source>
        <dbReference type="HAMAP-Rule" id="MF_01398"/>
    </source>
</evidence>
<feature type="transmembrane region" description="Helical" evidence="11">
    <location>
        <begin position="12"/>
        <end position="29"/>
    </location>
</feature>
<evidence type="ECO:0000256" key="5">
    <source>
        <dbReference type="ARBA" id="ARBA00022989"/>
    </source>
</evidence>
<evidence type="ECO:0000256" key="3">
    <source>
        <dbReference type="ARBA" id="ARBA00022692"/>
    </source>
</evidence>
<dbReference type="STRING" id="1121025.SAMN02745249_01649"/>
<evidence type="ECO:0000256" key="8">
    <source>
        <dbReference type="ARBA" id="ARBA00023310"/>
    </source>
</evidence>
<evidence type="ECO:0000256" key="13">
    <source>
        <dbReference type="SAM" id="Coils"/>
    </source>
</evidence>
<evidence type="ECO:0000256" key="4">
    <source>
        <dbReference type="ARBA" id="ARBA00022781"/>
    </source>
</evidence>
<evidence type="ECO:0000256" key="1">
    <source>
        <dbReference type="ARBA" id="ARBA00022448"/>
    </source>
</evidence>
<comment type="similarity">
    <text evidence="11 12">Belongs to the ATPase B chain family.</text>
</comment>
<reference evidence="14 15" key="1">
    <citation type="submission" date="2016-11" db="EMBL/GenBank/DDBJ databases">
        <authorList>
            <person name="Jaros S."/>
            <person name="Januszkiewicz K."/>
            <person name="Wedrychowicz H."/>
        </authorList>
    </citation>
    <scope>NUCLEOTIDE SEQUENCE [LARGE SCALE GENOMIC DNA]</scope>
    <source>
        <strain evidence="14 15">DSM 15692</strain>
    </source>
</reference>
<accession>A0A1M4YAH2</accession>
<dbReference type="InterPro" id="IPR002146">
    <property type="entry name" value="ATP_synth_b/b'su_bac/chlpt"/>
</dbReference>
<evidence type="ECO:0000313" key="15">
    <source>
        <dbReference type="Proteomes" id="UP000184128"/>
    </source>
</evidence>